<evidence type="ECO:0000313" key="3">
    <source>
        <dbReference type="Proteomes" id="UP000245783"/>
    </source>
</evidence>
<dbReference type="GeneID" id="37034713"/>
<dbReference type="RefSeq" id="XP_025373126.1">
    <property type="nucleotide sequence ID" value="XM_025512843.1"/>
</dbReference>
<sequence>MAQSCLEDMSLVRGSLTEEEFSWRGTASECSAFQTAYESFLKEQQDAQDTLALLIRDGVTTISLSALLCKEPSVSLLVDYPLLSAGAPSSPEGNIDVRVSIAAPTLQEGQKRSLNELLSTRLAEIKEEQVVSNPVFDIYSLLSEHISSHPVSSAAHEAPPAPVSETPQHSKSQRQGPVDMRRDIFWTHHLLAPSKRRDFNAWSSELDVWILVKIGYPGFLIFEGLAEGVEELCRRVKGLQWAALSHRSTVEYQHQPSVSLAKDQAIEEALLACKVAHGHAASKSKSGSAPSAQKGPIDSHKFRTGYEELESTGEIVARLKDASFPDEEVVGGLSLRVSSASRKDKG</sequence>
<evidence type="ECO:0000313" key="2">
    <source>
        <dbReference type="EMBL" id="PWN45966.1"/>
    </source>
</evidence>
<dbReference type="Proteomes" id="UP000245783">
    <property type="component" value="Unassembled WGS sequence"/>
</dbReference>
<accession>A0A316W7S1</accession>
<evidence type="ECO:0000256" key="1">
    <source>
        <dbReference type="SAM" id="MobiDB-lite"/>
    </source>
</evidence>
<dbReference type="InterPro" id="IPR017359">
    <property type="entry name" value="Phi-like"/>
</dbReference>
<protein>
    <submittedName>
        <fullName evidence="2">Uncharacterized protein</fullName>
    </submittedName>
</protein>
<dbReference type="EMBL" id="KZ819353">
    <property type="protein sequence ID" value="PWN45966.1"/>
    <property type="molecule type" value="Genomic_DNA"/>
</dbReference>
<name>A0A316W7S1_9BASI</name>
<gene>
    <name evidence="2" type="ORF">IE81DRAFT_319820</name>
</gene>
<dbReference type="OrthoDB" id="432412at2759"/>
<organism evidence="2 3">
    <name type="scientific">Ceraceosorus guamensis</name>
    <dbReference type="NCBI Taxonomy" id="1522189"/>
    <lineage>
        <taxon>Eukaryota</taxon>
        <taxon>Fungi</taxon>
        <taxon>Dikarya</taxon>
        <taxon>Basidiomycota</taxon>
        <taxon>Ustilaginomycotina</taxon>
        <taxon>Exobasidiomycetes</taxon>
        <taxon>Ceraceosorales</taxon>
        <taxon>Ceraceosoraceae</taxon>
        <taxon>Ceraceosorus</taxon>
    </lineage>
</organism>
<dbReference type="CDD" id="cd24163">
    <property type="entry name" value="RWDD2_C"/>
    <property type="match status" value="1"/>
</dbReference>
<dbReference type="InParanoid" id="A0A316W7S1"/>
<feature type="region of interest" description="Disordered" evidence="1">
    <location>
        <begin position="281"/>
        <end position="303"/>
    </location>
</feature>
<dbReference type="InterPro" id="IPR059181">
    <property type="entry name" value="RWDD2A-B_C"/>
</dbReference>
<feature type="compositionally biased region" description="Polar residues" evidence="1">
    <location>
        <begin position="165"/>
        <end position="175"/>
    </location>
</feature>
<dbReference type="AlphaFoldDB" id="A0A316W7S1"/>
<dbReference type="STRING" id="1522189.A0A316W7S1"/>
<reference evidence="2 3" key="1">
    <citation type="journal article" date="2018" name="Mol. Biol. Evol.">
        <title>Broad Genomic Sampling Reveals a Smut Pathogenic Ancestry of the Fungal Clade Ustilaginomycotina.</title>
        <authorList>
            <person name="Kijpornyongpan T."/>
            <person name="Mondo S.J."/>
            <person name="Barry K."/>
            <person name="Sandor L."/>
            <person name="Lee J."/>
            <person name="Lipzen A."/>
            <person name="Pangilinan J."/>
            <person name="LaButti K."/>
            <person name="Hainaut M."/>
            <person name="Henrissat B."/>
            <person name="Grigoriev I.V."/>
            <person name="Spatafora J.W."/>
            <person name="Aime M.C."/>
        </authorList>
    </citation>
    <scope>NUCLEOTIDE SEQUENCE [LARGE SCALE GENOMIC DNA]</scope>
    <source>
        <strain evidence="2 3">MCA 4658</strain>
    </source>
</reference>
<dbReference type="PANTHER" id="PTHR15955:SF8">
    <property type="entry name" value="RWD DOMAIN-CONTAINING PROTEIN 2B-RELATED"/>
    <property type="match status" value="1"/>
</dbReference>
<feature type="region of interest" description="Disordered" evidence="1">
    <location>
        <begin position="151"/>
        <end position="177"/>
    </location>
</feature>
<keyword evidence="3" id="KW-1185">Reference proteome</keyword>
<dbReference type="PANTHER" id="PTHR15955">
    <property type="entry name" value="RWD DOMAIN CONTAINING PROTEIN 2"/>
    <property type="match status" value="1"/>
</dbReference>
<feature type="compositionally biased region" description="Low complexity" evidence="1">
    <location>
        <begin position="283"/>
        <end position="292"/>
    </location>
</feature>
<proteinExistence type="predicted"/>